<organism evidence="1 2">
    <name type="scientific">Parasponia andersonii</name>
    <name type="common">Sponia andersonii</name>
    <dbReference type="NCBI Taxonomy" id="3476"/>
    <lineage>
        <taxon>Eukaryota</taxon>
        <taxon>Viridiplantae</taxon>
        <taxon>Streptophyta</taxon>
        <taxon>Embryophyta</taxon>
        <taxon>Tracheophyta</taxon>
        <taxon>Spermatophyta</taxon>
        <taxon>Magnoliopsida</taxon>
        <taxon>eudicotyledons</taxon>
        <taxon>Gunneridae</taxon>
        <taxon>Pentapetalae</taxon>
        <taxon>rosids</taxon>
        <taxon>fabids</taxon>
        <taxon>Rosales</taxon>
        <taxon>Cannabaceae</taxon>
        <taxon>Parasponia</taxon>
    </lineage>
</organism>
<reference evidence="2" key="1">
    <citation type="submission" date="2016-06" db="EMBL/GenBank/DDBJ databases">
        <title>Parallel loss of symbiosis genes in relatives of nitrogen-fixing non-legume Parasponia.</title>
        <authorList>
            <person name="Van Velzen R."/>
            <person name="Holmer R."/>
            <person name="Bu F."/>
            <person name="Rutten L."/>
            <person name="Van Zeijl A."/>
            <person name="Liu W."/>
            <person name="Santuari L."/>
            <person name="Cao Q."/>
            <person name="Sharma T."/>
            <person name="Shen D."/>
            <person name="Roswanjaya Y."/>
            <person name="Wardhani T."/>
            <person name="Kalhor M.S."/>
            <person name="Jansen J."/>
            <person name="Van den Hoogen J."/>
            <person name="Gungor B."/>
            <person name="Hartog M."/>
            <person name="Hontelez J."/>
            <person name="Verver J."/>
            <person name="Yang W.-C."/>
            <person name="Schijlen E."/>
            <person name="Repin R."/>
            <person name="Schilthuizen M."/>
            <person name="Schranz E."/>
            <person name="Heidstra R."/>
            <person name="Miyata K."/>
            <person name="Fedorova E."/>
            <person name="Kohlen W."/>
            <person name="Bisseling T."/>
            <person name="Smit S."/>
            <person name="Geurts R."/>
        </authorList>
    </citation>
    <scope>NUCLEOTIDE SEQUENCE [LARGE SCALE GENOMIC DNA]</scope>
    <source>
        <strain evidence="2">cv. WU1-14</strain>
    </source>
</reference>
<evidence type="ECO:0000313" key="2">
    <source>
        <dbReference type="Proteomes" id="UP000237105"/>
    </source>
</evidence>
<evidence type="ECO:0008006" key="3">
    <source>
        <dbReference type="Google" id="ProtNLM"/>
    </source>
</evidence>
<name>A0A2P5A8F1_PARAD</name>
<keyword evidence="2" id="KW-1185">Reference proteome</keyword>
<evidence type="ECO:0000313" key="1">
    <source>
        <dbReference type="EMBL" id="PON32804.1"/>
    </source>
</evidence>
<accession>A0A2P5A8F1</accession>
<dbReference type="OrthoDB" id="1001083at2759"/>
<gene>
    <name evidence="1" type="ORF">PanWU01x14_358160</name>
</gene>
<dbReference type="AlphaFoldDB" id="A0A2P5A8F1"/>
<dbReference type="Proteomes" id="UP000237105">
    <property type="component" value="Unassembled WGS sequence"/>
</dbReference>
<sequence>MTDIPSKIKIFVWGAFHEGILSCTNLIYKKLYINLWCVRCGGLESTYHALFLWPSAKNVLEMVDLWDTIKSVLRNKVSNGRIGVFNSVPNMDFERFCVLLWCIWNDKN</sequence>
<comment type="caution">
    <text evidence="1">The sequence shown here is derived from an EMBL/GenBank/DDBJ whole genome shotgun (WGS) entry which is preliminary data.</text>
</comment>
<protein>
    <recommendedName>
        <fullName evidence="3">Reverse transcriptase zinc-binding domain-containing protein</fullName>
    </recommendedName>
</protein>
<dbReference type="EMBL" id="JXTB01000780">
    <property type="protein sequence ID" value="PON32804.1"/>
    <property type="molecule type" value="Genomic_DNA"/>
</dbReference>
<proteinExistence type="predicted"/>